<reference evidence="2 3" key="1">
    <citation type="submission" date="2022-10" db="EMBL/GenBank/DDBJ databases">
        <title>Comparative genomics and taxonomic characterization of three novel marine species of genus Reichenbachiella exhibiting antioxidant and polysaccharide degradation activities.</title>
        <authorList>
            <person name="Muhammad N."/>
            <person name="Lee Y.-J."/>
            <person name="Ko J."/>
            <person name="Kim S.-G."/>
        </authorList>
    </citation>
    <scope>NUCLEOTIDE SEQUENCE [LARGE SCALE GENOMIC DNA]</scope>
    <source>
        <strain evidence="2 3">ABR2-5</strain>
    </source>
</reference>
<organism evidence="2 3">
    <name type="scientific">Reichenbachiella ulvae</name>
    <dbReference type="NCBI Taxonomy" id="2980104"/>
    <lineage>
        <taxon>Bacteria</taxon>
        <taxon>Pseudomonadati</taxon>
        <taxon>Bacteroidota</taxon>
        <taxon>Cytophagia</taxon>
        <taxon>Cytophagales</taxon>
        <taxon>Reichenbachiellaceae</taxon>
        <taxon>Reichenbachiella</taxon>
    </lineage>
</organism>
<keyword evidence="3" id="KW-1185">Reference proteome</keyword>
<dbReference type="PANTHER" id="PTHR38011:SF11">
    <property type="entry name" value="2,5-DIAMINO-6-RIBOSYLAMINO-4(3H)-PYRIMIDINONE 5'-PHOSPHATE REDUCTASE"/>
    <property type="match status" value="1"/>
</dbReference>
<evidence type="ECO:0000313" key="2">
    <source>
        <dbReference type="EMBL" id="MCV9386728.1"/>
    </source>
</evidence>
<dbReference type="PANTHER" id="PTHR38011">
    <property type="entry name" value="DIHYDROFOLATE REDUCTASE FAMILY PROTEIN (AFU_ORTHOLOGUE AFUA_8G06820)"/>
    <property type="match status" value="1"/>
</dbReference>
<dbReference type="EMBL" id="JAOYOD010000001">
    <property type="protein sequence ID" value="MCV9386728.1"/>
    <property type="molecule type" value="Genomic_DNA"/>
</dbReference>
<sequence>MSDRKLILYVSMSLDGYLATDDDDLTWLETVERAGEDYGYAELMDTVDTYIVGRKTYEKILDIAGALPQAEKMECYVITRQELLPEKNVIFYNDDIEHLVEELKKEEGKNIVCDGGADLIKVMMEKRLIDEFIISIIPLVLGEGKRLFKGGVPYQDLALIDSKSFDSGLVQLHYVRVDSK</sequence>
<dbReference type="InterPro" id="IPR024072">
    <property type="entry name" value="DHFR-like_dom_sf"/>
</dbReference>
<dbReference type="InterPro" id="IPR050765">
    <property type="entry name" value="Riboflavin_Biosynth_HTPR"/>
</dbReference>
<dbReference type="SUPFAM" id="SSF53597">
    <property type="entry name" value="Dihydrofolate reductase-like"/>
    <property type="match status" value="1"/>
</dbReference>
<dbReference type="RefSeq" id="WP_264137554.1">
    <property type="nucleotide sequence ID" value="NZ_JAOYOD010000001.1"/>
</dbReference>
<dbReference type="Pfam" id="PF01872">
    <property type="entry name" value="RibD_C"/>
    <property type="match status" value="1"/>
</dbReference>
<dbReference type="Proteomes" id="UP001300692">
    <property type="component" value="Unassembled WGS sequence"/>
</dbReference>
<evidence type="ECO:0000313" key="3">
    <source>
        <dbReference type="Proteomes" id="UP001300692"/>
    </source>
</evidence>
<proteinExistence type="predicted"/>
<accession>A0ABT3CU21</accession>
<name>A0ABT3CU21_9BACT</name>
<feature type="domain" description="Bacterial bifunctional deaminase-reductase C-terminal" evidence="1">
    <location>
        <begin position="4"/>
        <end position="169"/>
    </location>
</feature>
<protein>
    <submittedName>
        <fullName evidence="2">Dihydrofolate reductase family protein</fullName>
    </submittedName>
</protein>
<comment type="caution">
    <text evidence="2">The sequence shown here is derived from an EMBL/GenBank/DDBJ whole genome shotgun (WGS) entry which is preliminary data.</text>
</comment>
<dbReference type="InterPro" id="IPR002734">
    <property type="entry name" value="RibDG_C"/>
</dbReference>
<gene>
    <name evidence="2" type="ORF">N7U62_08645</name>
</gene>
<evidence type="ECO:0000259" key="1">
    <source>
        <dbReference type="Pfam" id="PF01872"/>
    </source>
</evidence>
<dbReference type="Gene3D" id="3.40.430.10">
    <property type="entry name" value="Dihydrofolate Reductase, subunit A"/>
    <property type="match status" value="1"/>
</dbReference>